<gene>
    <name evidence="3" type="ORF">J4050_15245</name>
</gene>
<reference evidence="3 4" key="1">
    <citation type="submission" date="2021-03" db="EMBL/GenBank/DDBJ databases">
        <title>Winogradskyella sp. nov., isolated from costal sediment.</title>
        <authorList>
            <person name="Gao C."/>
        </authorList>
    </citation>
    <scope>NUCLEOTIDE SEQUENCE [LARGE SCALE GENOMIC DNA]</scope>
    <source>
        <strain evidence="3 4">DF17</strain>
    </source>
</reference>
<dbReference type="InterPro" id="IPR047589">
    <property type="entry name" value="DUF11_rpt"/>
</dbReference>
<dbReference type="Pfam" id="PF24346">
    <property type="entry name" value="DUF7507"/>
    <property type="match status" value="1"/>
</dbReference>
<accession>A0ABS3T5U9</accession>
<evidence type="ECO:0000259" key="2">
    <source>
        <dbReference type="Pfam" id="PF24346"/>
    </source>
</evidence>
<keyword evidence="4" id="KW-1185">Reference proteome</keyword>
<feature type="non-terminal residue" evidence="3">
    <location>
        <position position="1"/>
    </location>
</feature>
<feature type="domain" description="DUF7507" evidence="2">
    <location>
        <begin position="59"/>
        <end position="106"/>
    </location>
</feature>
<name>A0ABS3T5U9_9FLAO</name>
<evidence type="ECO:0000313" key="3">
    <source>
        <dbReference type="EMBL" id="MBO3118107.1"/>
    </source>
</evidence>
<comment type="caution">
    <text evidence="3">The sequence shown here is derived from an EMBL/GenBank/DDBJ whole genome shotgun (WGS) entry which is preliminary data.</text>
</comment>
<evidence type="ECO:0000256" key="1">
    <source>
        <dbReference type="SAM" id="MobiDB-lite"/>
    </source>
</evidence>
<dbReference type="InterPro" id="IPR055354">
    <property type="entry name" value="DUF7507"/>
</dbReference>
<feature type="region of interest" description="Disordered" evidence="1">
    <location>
        <begin position="1"/>
        <end position="59"/>
    </location>
</feature>
<organism evidence="3 4">
    <name type="scientific">Winogradskyella pelagia</name>
    <dbReference type="NCBI Taxonomy" id="2819984"/>
    <lineage>
        <taxon>Bacteria</taxon>
        <taxon>Pseudomonadati</taxon>
        <taxon>Bacteroidota</taxon>
        <taxon>Flavobacteriia</taxon>
        <taxon>Flavobacteriales</taxon>
        <taxon>Flavobacteriaceae</taxon>
        <taxon>Winogradskyella</taxon>
    </lineage>
</organism>
<feature type="non-terminal residue" evidence="3">
    <location>
        <position position="113"/>
    </location>
</feature>
<proteinExistence type="predicted"/>
<dbReference type="EMBL" id="JAGEVF010000057">
    <property type="protein sequence ID" value="MBO3118107.1"/>
    <property type="molecule type" value="Genomic_DNA"/>
</dbReference>
<feature type="compositionally biased region" description="Acidic residues" evidence="1">
    <location>
        <begin position="31"/>
        <end position="47"/>
    </location>
</feature>
<protein>
    <submittedName>
        <fullName evidence="3">DUF11 domain-containing protein</fullName>
    </submittedName>
</protein>
<dbReference type="NCBIfam" id="TIGR01451">
    <property type="entry name" value="B_ant_repeat"/>
    <property type="match status" value="1"/>
</dbReference>
<sequence>TQADIDNGSFANTATVSGDDPSSTTVTSLSDDPDDATDNDSDSDGNPDDPTVTTLPALPGITITKADTLNDGGDGIPNVGDTITYAFTVTNTGNVTLTNVTVTDPLVTVTGGP</sequence>
<dbReference type="Proteomes" id="UP000676776">
    <property type="component" value="Unassembled WGS sequence"/>
</dbReference>
<evidence type="ECO:0000313" key="4">
    <source>
        <dbReference type="Proteomes" id="UP000676776"/>
    </source>
</evidence>
<feature type="compositionally biased region" description="Polar residues" evidence="1">
    <location>
        <begin position="1"/>
        <end position="27"/>
    </location>
</feature>